<feature type="compositionally biased region" description="Acidic residues" evidence="1">
    <location>
        <begin position="34"/>
        <end position="58"/>
    </location>
</feature>
<evidence type="ECO:0000313" key="2">
    <source>
        <dbReference type="EMBL" id="WFD36961.1"/>
    </source>
</evidence>
<sequence>MSSFKVKLRVPPSHGRLEDSPGPSTPDISITEGGDSEIDYGDSGAEEQDGADEADTADADPATSEVDELDETKYDSTTKKKRSGVVPNSTAAMAATLSIEEIDALPSAKRRKSLKTRGAPGPGRGWRKGLSKGQKPVYTLPGDISTAEIQHSPELEAQPSTPKSFAKPGSAPPQKSKPKSSAFSRSSASEFASASMPVAANSPDAAFKYPTMPGPKYNPTLHALPRIPNYIPNVTPLDRNDKRKPRHWIHDKREILNIAGRTWRAPAWIGGKDRDYKPAPKEAS</sequence>
<evidence type="ECO:0000256" key="1">
    <source>
        <dbReference type="SAM" id="MobiDB-lite"/>
    </source>
</evidence>
<reference evidence="2" key="1">
    <citation type="submission" date="2023-03" db="EMBL/GenBank/DDBJ databases">
        <title>Mating type loci evolution in Malassezia.</title>
        <authorList>
            <person name="Coelho M.A."/>
        </authorList>
    </citation>
    <scope>NUCLEOTIDE SEQUENCE</scope>
    <source>
        <strain evidence="2">CBS 11721</strain>
    </source>
</reference>
<dbReference type="Proteomes" id="UP001219933">
    <property type="component" value="Chromosome 6"/>
</dbReference>
<accession>A0AAF0JDI3</accession>
<feature type="region of interest" description="Disordered" evidence="1">
    <location>
        <begin position="102"/>
        <end position="196"/>
    </location>
</feature>
<gene>
    <name evidence="2" type="ORF">MCUN1_003853</name>
</gene>
<feature type="region of interest" description="Disordered" evidence="1">
    <location>
        <begin position="1"/>
        <end position="90"/>
    </location>
</feature>
<dbReference type="EMBL" id="CP119882">
    <property type="protein sequence ID" value="WFD36961.1"/>
    <property type="molecule type" value="Genomic_DNA"/>
</dbReference>
<name>A0AAF0JDI3_9BASI</name>
<keyword evidence="3" id="KW-1185">Reference proteome</keyword>
<evidence type="ECO:0000313" key="3">
    <source>
        <dbReference type="Proteomes" id="UP001219933"/>
    </source>
</evidence>
<organism evidence="2 3">
    <name type="scientific">Malassezia cuniculi</name>
    <dbReference type="NCBI Taxonomy" id="948313"/>
    <lineage>
        <taxon>Eukaryota</taxon>
        <taxon>Fungi</taxon>
        <taxon>Dikarya</taxon>
        <taxon>Basidiomycota</taxon>
        <taxon>Ustilaginomycotina</taxon>
        <taxon>Malasseziomycetes</taxon>
        <taxon>Malasseziales</taxon>
        <taxon>Malasseziaceae</taxon>
        <taxon>Malassezia</taxon>
    </lineage>
</organism>
<proteinExistence type="predicted"/>
<dbReference type="AlphaFoldDB" id="A0AAF0JDI3"/>
<feature type="compositionally biased region" description="Low complexity" evidence="1">
    <location>
        <begin position="166"/>
        <end position="195"/>
    </location>
</feature>
<protein>
    <submittedName>
        <fullName evidence="2">Uncharacterized protein</fullName>
    </submittedName>
</protein>